<proteinExistence type="predicted"/>
<dbReference type="EMBL" id="BGPR01000161">
    <property type="protein sequence ID" value="GBM00856.1"/>
    <property type="molecule type" value="Genomic_DNA"/>
</dbReference>
<evidence type="ECO:0000313" key="2">
    <source>
        <dbReference type="Proteomes" id="UP000499080"/>
    </source>
</evidence>
<reference evidence="1 2" key="1">
    <citation type="journal article" date="2019" name="Sci. Rep.">
        <title>Orb-weaving spider Araneus ventricosus genome elucidates the spidroin gene catalogue.</title>
        <authorList>
            <person name="Kono N."/>
            <person name="Nakamura H."/>
            <person name="Ohtoshi R."/>
            <person name="Moran D.A.P."/>
            <person name="Shinohara A."/>
            <person name="Yoshida Y."/>
            <person name="Fujiwara M."/>
            <person name="Mori M."/>
            <person name="Tomita M."/>
            <person name="Arakawa K."/>
        </authorList>
    </citation>
    <scope>NUCLEOTIDE SEQUENCE [LARGE SCALE GENOMIC DNA]</scope>
</reference>
<evidence type="ECO:0000313" key="1">
    <source>
        <dbReference type="EMBL" id="GBM00856.1"/>
    </source>
</evidence>
<comment type="caution">
    <text evidence="1">The sequence shown here is derived from an EMBL/GenBank/DDBJ whole genome shotgun (WGS) entry which is preliminary data.</text>
</comment>
<protein>
    <submittedName>
        <fullName evidence="1">Uncharacterized protein</fullName>
    </submittedName>
</protein>
<organism evidence="1 2">
    <name type="scientific">Araneus ventricosus</name>
    <name type="common">Orbweaver spider</name>
    <name type="synonym">Epeira ventricosa</name>
    <dbReference type="NCBI Taxonomy" id="182803"/>
    <lineage>
        <taxon>Eukaryota</taxon>
        <taxon>Metazoa</taxon>
        <taxon>Ecdysozoa</taxon>
        <taxon>Arthropoda</taxon>
        <taxon>Chelicerata</taxon>
        <taxon>Arachnida</taxon>
        <taxon>Araneae</taxon>
        <taxon>Araneomorphae</taxon>
        <taxon>Entelegynae</taxon>
        <taxon>Araneoidea</taxon>
        <taxon>Araneidae</taxon>
        <taxon>Araneus</taxon>
    </lineage>
</organism>
<sequence length="122" mass="14193">MKKLLQLLENFGAEDFEEFFNTVERNNNENFWIQNISLKFKSSCDQLIGNLRYFVILVIYNLKRELPSPCFGIRSLLKKDGYDRSDTEVGVLMAITCHGPAPPEGTYRHRWRVTQPPSLLNP</sequence>
<dbReference type="AlphaFoldDB" id="A0A4Y2CAF0"/>
<keyword evidence="2" id="KW-1185">Reference proteome</keyword>
<dbReference type="Proteomes" id="UP000499080">
    <property type="component" value="Unassembled WGS sequence"/>
</dbReference>
<accession>A0A4Y2CAF0</accession>
<gene>
    <name evidence="1" type="ORF">AVEN_257367_1</name>
</gene>
<name>A0A4Y2CAF0_ARAVE</name>